<proteinExistence type="predicted"/>
<dbReference type="GO" id="GO:0016740">
    <property type="term" value="F:transferase activity"/>
    <property type="evidence" value="ECO:0007669"/>
    <property type="project" value="UniProtKB-KW"/>
</dbReference>
<name>A0A939KL46_9MICC</name>
<accession>A0A939KL46</accession>
<keyword evidence="2" id="KW-0808">Transferase</keyword>
<dbReference type="PANTHER" id="PTHR36836">
    <property type="entry name" value="COLANIC ACID BIOSYNTHESIS PROTEIN WCAK"/>
    <property type="match status" value="1"/>
</dbReference>
<dbReference type="EMBL" id="JAFNLL010000004">
    <property type="protein sequence ID" value="MBO1266863.1"/>
    <property type="molecule type" value="Genomic_DNA"/>
</dbReference>
<dbReference type="Pfam" id="PF04230">
    <property type="entry name" value="PS_pyruv_trans"/>
    <property type="match status" value="1"/>
</dbReference>
<organism evidence="2 3">
    <name type="scientific">Arthrobacter cavernae</name>
    <dbReference type="NCBI Taxonomy" id="2817681"/>
    <lineage>
        <taxon>Bacteria</taxon>
        <taxon>Bacillati</taxon>
        <taxon>Actinomycetota</taxon>
        <taxon>Actinomycetes</taxon>
        <taxon>Micrococcales</taxon>
        <taxon>Micrococcaceae</taxon>
        <taxon>Arthrobacter</taxon>
    </lineage>
</organism>
<dbReference type="RefSeq" id="WP_207614686.1">
    <property type="nucleotide sequence ID" value="NZ_JAFNLL010000004.1"/>
</dbReference>
<dbReference type="PANTHER" id="PTHR36836:SF1">
    <property type="entry name" value="COLANIC ACID BIOSYNTHESIS PROTEIN WCAK"/>
    <property type="match status" value="1"/>
</dbReference>
<evidence type="ECO:0000259" key="1">
    <source>
        <dbReference type="Pfam" id="PF04230"/>
    </source>
</evidence>
<comment type="caution">
    <text evidence="2">The sequence shown here is derived from an EMBL/GenBank/DDBJ whole genome shotgun (WGS) entry which is preliminary data.</text>
</comment>
<dbReference type="InterPro" id="IPR007345">
    <property type="entry name" value="Polysacch_pyruvyl_Trfase"/>
</dbReference>
<reference evidence="2" key="1">
    <citation type="submission" date="2021-03" db="EMBL/GenBank/DDBJ databases">
        <title>A new species, PO-11, isolated from a karst cave deposit.</title>
        <authorList>
            <person name="Zhaoxiaoyong W."/>
        </authorList>
    </citation>
    <scope>NUCLEOTIDE SEQUENCE</scope>
    <source>
        <strain evidence="2">PO-11</strain>
    </source>
</reference>
<keyword evidence="3" id="KW-1185">Reference proteome</keyword>
<feature type="domain" description="Polysaccharide pyruvyl transferase" evidence="1">
    <location>
        <begin position="16"/>
        <end position="326"/>
    </location>
</feature>
<protein>
    <submittedName>
        <fullName evidence="2">Polysaccharide pyruvyl transferase family protein</fullName>
    </submittedName>
</protein>
<dbReference type="Proteomes" id="UP000664164">
    <property type="component" value="Unassembled WGS sequence"/>
</dbReference>
<evidence type="ECO:0000313" key="2">
    <source>
        <dbReference type="EMBL" id="MBO1266863.1"/>
    </source>
</evidence>
<sequence length="494" mass="52773">MRVVILADIGQPVYHVGDEAMAHAAVLELASRGVEDVVLLSRDAGDSKKRFSTGAVPTLQFPWPPLERERHLQDVTRALHGDRTALPPEDPAWEVFSTIASSDGVLIAGGGNLNSVYGWLLYERAAVARIAAYYGKPLVVSGQTLGPALVGPDGCVLQEMLTAAELVGTREAGSFELASGWALEDGRLVAGLDDASFLASSAAPAGEQIQQEPYIVATFGPGTGGLDQKTFYGQVAAILDDVVAFTGLKVLLAPHMGTPDQCDADVESHENIRSLTSSGMVECLPIQGAAETARLTASADLVLSSRYHPLVFAIDGCTPVVGLSVDDYSDVRLKGVMVNWGLEDLSLTLPSLLSGDYLSAVRDAWSRRGDIQAHLAAHRGMRVEEAAVWWDAVVGVFAGDDPGLVRGLNPAPPLKLTRPSAAETELPRRLFNSLTAQISVSRLELERLRGELDLCRSGAETARTELSSIRSSRSFRLARKLAGIAAKIRPRRQP</sequence>
<evidence type="ECO:0000313" key="3">
    <source>
        <dbReference type="Proteomes" id="UP000664164"/>
    </source>
</evidence>
<gene>
    <name evidence="2" type="ORF">J1902_02505</name>
</gene>
<dbReference type="AlphaFoldDB" id="A0A939KL46"/>